<dbReference type="InterPro" id="IPR049079">
    <property type="entry name" value="Mov-10_helical"/>
</dbReference>
<dbReference type="PANTHER" id="PTHR45418">
    <property type="entry name" value="CANCER/TESTIS ANTIGEN 55"/>
    <property type="match status" value="1"/>
</dbReference>
<dbReference type="PANTHER" id="PTHR45418:SF1">
    <property type="entry name" value="CANCER_TESTIS ANTIGEN 55"/>
    <property type="match status" value="1"/>
</dbReference>
<evidence type="ECO:0000256" key="1">
    <source>
        <dbReference type="ARBA" id="ARBA00004331"/>
    </source>
</evidence>
<reference evidence="16 17" key="1">
    <citation type="journal article" date="2013" name="Nature">
        <title>Insights into bilaterian evolution from three spiralian genomes.</title>
        <authorList>
            <person name="Simakov O."/>
            <person name="Marletaz F."/>
            <person name="Cho S.J."/>
            <person name="Edsinger-Gonzales E."/>
            <person name="Havlak P."/>
            <person name="Hellsten U."/>
            <person name="Kuo D.H."/>
            <person name="Larsson T."/>
            <person name="Lv J."/>
            <person name="Arendt D."/>
            <person name="Savage R."/>
            <person name="Osoegawa K."/>
            <person name="de Jong P."/>
            <person name="Grimwood J."/>
            <person name="Chapman J.A."/>
            <person name="Shapiro H."/>
            <person name="Aerts A."/>
            <person name="Otillar R.P."/>
            <person name="Terry A.Y."/>
            <person name="Boore J.L."/>
            <person name="Grigoriev I.V."/>
            <person name="Lindberg D.R."/>
            <person name="Seaver E.C."/>
            <person name="Weisblat D.A."/>
            <person name="Putnam N.H."/>
            <person name="Rokhsar D.S."/>
        </authorList>
    </citation>
    <scope>NUCLEOTIDE SEQUENCE [LARGE SCALE GENOMIC DNA]</scope>
</reference>
<evidence type="ECO:0000256" key="11">
    <source>
        <dbReference type="ARBA" id="ARBA00047984"/>
    </source>
</evidence>
<evidence type="ECO:0000256" key="8">
    <source>
        <dbReference type="ARBA" id="ARBA00022840"/>
    </source>
</evidence>
<dbReference type="Pfam" id="PF21634">
    <property type="entry name" value="MOV-10_beta-barrel"/>
    <property type="match status" value="1"/>
</dbReference>
<keyword evidence="17" id="KW-1185">Reference proteome</keyword>
<dbReference type="GO" id="GO:0003723">
    <property type="term" value="F:RNA binding"/>
    <property type="evidence" value="ECO:0007669"/>
    <property type="project" value="UniProtKB-KW"/>
</dbReference>
<comment type="catalytic activity">
    <reaction evidence="11">
        <text>ATP + H2O = ADP + phosphate + H(+)</text>
        <dbReference type="Rhea" id="RHEA:13065"/>
        <dbReference type="ChEBI" id="CHEBI:15377"/>
        <dbReference type="ChEBI" id="CHEBI:15378"/>
        <dbReference type="ChEBI" id="CHEBI:30616"/>
        <dbReference type="ChEBI" id="CHEBI:43474"/>
        <dbReference type="ChEBI" id="CHEBI:456216"/>
        <dbReference type="EC" id="3.6.4.13"/>
    </reaction>
</comment>
<feature type="domain" description="DNA2/NAM7 helicase helicase" evidence="12">
    <location>
        <begin position="234"/>
        <end position="321"/>
    </location>
</feature>
<dbReference type="CDD" id="cd18078">
    <property type="entry name" value="DEXXQc_Mov10L1"/>
    <property type="match status" value="1"/>
</dbReference>
<dbReference type="InterPro" id="IPR027417">
    <property type="entry name" value="P-loop_NTPase"/>
</dbReference>
<keyword evidence="8" id="KW-0067">ATP-binding</keyword>
<dbReference type="Pfam" id="PF13087">
    <property type="entry name" value="AAA_12"/>
    <property type="match status" value="1"/>
</dbReference>
<evidence type="ECO:0000256" key="2">
    <source>
        <dbReference type="ARBA" id="ARBA00005601"/>
    </source>
</evidence>
<dbReference type="EMBL" id="KB203629">
    <property type="protein sequence ID" value="ESO83649.1"/>
    <property type="molecule type" value="Genomic_DNA"/>
</dbReference>
<dbReference type="SUPFAM" id="SSF52540">
    <property type="entry name" value="P-loop containing nucleoside triphosphate hydrolases"/>
    <property type="match status" value="1"/>
</dbReference>
<dbReference type="Proteomes" id="UP000030746">
    <property type="component" value="Unassembled WGS sequence"/>
</dbReference>
<organism evidence="16 17">
    <name type="scientific">Lottia gigantea</name>
    <name type="common">Giant owl limpet</name>
    <dbReference type="NCBI Taxonomy" id="225164"/>
    <lineage>
        <taxon>Eukaryota</taxon>
        <taxon>Metazoa</taxon>
        <taxon>Spiralia</taxon>
        <taxon>Lophotrochozoa</taxon>
        <taxon>Mollusca</taxon>
        <taxon>Gastropoda</taxon>
        <taxon>Patellogastropoda</taxon>
        <taxon>Lottioidea</taxon>
        <taxon>Lottiidae</taxon>
        <taxon>Lottia</taxon>
    </lineage>
</organism>
<dbReference type="CTD" id="20247057"/>
<keyword evidence="5" id="KW-0547">Nucleotide-binding</keyword>
<dbReference type="GO" id="GO:0005524">
    <property type="term" value="F:ATP binding"/>
    <property type="evidence" value="ECO:0007669"/>
    <property type="project" value="UniProtKB-KW"/>
</dbReference>
<dbReference type="InterPro" id="IPR049080">
    <property type="entry name" value="MOV-10-like_beta-barrel"/>
</dbReference>
<proteinExistence type="inferred from homology"/>
<dbReference type="Gene3D" id="3.40.50.300">
    <property type="entry name" value="P-loop containing nucleotide triphosphate hydrolases"/>
    <property type="match status" value="2"/>
</dbReference>
<feature type="domain" description="Helicase MOV-10-like beta-barrel" evidence="14">
    <location>
        <begin position="27"/>
        <end position="106"/>
    </location>
</feature>
<dbReference type="GO" id="GO:0036464">
    <property type="term" value="C:cytoplasmic ribonucleoprotein granule"/>
    <property type="evidence" value="ECO:0007669"/>
    <property type="project" value="UniProtKB-SubCell"/>
</dbReference>
<evidence type="ECO:0000313" key="17">
    <source>
        <dbReference type="Proteomes" id="UP000030746"/>
    </source>
</evidence>
<accession>V4B5A6</accession>
<dbReference type="GO" id="GO:0031047">
    <property type="term" value="P:regulatory ncRNA-mediated gene silencing"/>
    <property type="evidence" value="ECO:0007669"/>
    <property type="project" value="UniProtKB-KW"/>
</dbReference>
<sequence length="681" mass="76970">MDNYTHRFSALLHLEEIQDEIDIREFDLHRVCLRKTGEYLALEVPGLAEGRPSVLTGDKIILSDPCDPESPCYEGYVHEVLNHEVWLKFSYEFHSGYNGEDYNVEFTFNRTSLRRCHQALKIAVKQLGPDLLFPVNIKVKTPQIRMERRTNHMDVIPVKTTFKNSQNQFNGHKRISPTKYANTDRVKNLLDSCDGSKDSYIPNGSVQKKTEKVKKYLPNVNLAVQDQIEFINEKLNDCQKLAVIKIVLGQCRPLPYIIFGPPGTGKTITVVESILQILLQIPSSRIVACTPSNSAADLLVERLFASGKVKVCDMVRLNSFHRKDESIPEVVLPFSARGEDINIICRYRIVVCTCNTAGSLVNLGLKVGHFTHAFVDEAGQATEPECLIPLGLVSGADGQTVLAGDPKQLGPVLMSRYAKLYGLELSFLERLIDRSLYRHSESDFQEFGGFDPELVTMLKENYRSHAAILKLPSELFYFNQLEVMADPILTHTAINWSMLPTPSFPVIFHGVRGEDLREGNSPSWFNPSEVVQVVQYLQGLLKDASLDLQVEDIGIITPYRKQIEKIRLLIEKLGVERVKVGSVEEFQGQERQVIIISTVRSNERLLGFDIRHVLGFLSNPKRFNVAITRAQAALIVVGNPFVLCQDEKWRMFIEYCIDNGGYTGCEKPDFALYDVQDDSLT</sequence>
<evidence type="ECO:0000256" key="10">
    <source>
        <dbReference type="ARBA" id="ARBA00023158"/>
    </source>
</evidence>
<keyword evidence="7" id="KW-0347">Helicase</keyword>
<dbReference type="FunFam" id="3.40.50.300:FF:000608">
    <property type="entry name" value="Mov10 RISC complex RNA helicase"/>
    <property type="match status" value="1"/>
</dbReference>
<dbReference type="OrthoDB" id="6513042at2759"/>
<evidence type="ECO:0000256" key="5">
    <source>
        <dbReference type="ARBA" id="ARBA00022741"/>
    </source>
</evidence>
<evidence type="ECO:0000259" key="12">
    <source>
        <dbReference type="Pfam" id="PF13086"/>
    </source>
</evidence>
<evidence type="ECO:0000313" key="16">
    <source>
        <dbReference type="EMBL" id="ESO83649.1"/>
    </source>
</evidence>
<dbReference type="RefSeq" id="XP_009065678.1">
    <property type="nucleotide sequence ID" value="XM_009067430.1"/>
</dbReference>
<evidence type="ECO:0000259" key="15">
    <source>
        <dbReference type="Pfam" id="PF21635"/>
    </source>
</evidence>
<comment type="subcellular location">
    <subcellularLocation>
        <location evidence="1">Cytoplasm</location>
        <location evidence="1">Cytoplasmic ribonucleoprotein granule</location>
    </subcellularLocation>
</comment>
<dbReference type="Pfam" id="PF13086">
    <property type="entry name" value="AAA_11"/>
    <property type="match status" value="2"/>
</dbReference>
<evidence type="ECO:0000256" key="7">
    <source>
        <dbReference type="ARBA" id="ARBA00022806"/>
    </source>
</evidence>
<dbReference type="Pfam" id="PF21635">
    <property type="entry name" value="Mov-10_helical"/>
    <property type="match status" value="1"/>
</dbReference>
<keyword evidence="6" id="KW-0378">Hydrolase</keyword>
<name>V4B5A6_LOTGI</name>
<dbReference type="GO" id="GO:0003724">
    <property type="term" value="F:RNA helicase activity"/>
    <property type="evidence" value="ECO:0007669"/>
    <property type="project" value="UniProtKB-EC"/>
</dbReference>
<comment type="similarity">
    <text evidence="2">Belongs to the DNA2/NAM7 helicase family. SDE3 subfamily.</text>
</comment>
<dbReference type="HOGENOM" id="CLU_001666_6_4_1"/>
<dbReference type="OMA" id="FRCNAIF"/>
<dbReference type="InterPro" id="IPR047187">
    <property type="entry name" value="SF1_C_Upf1"/>
</dbReference>
<dbReference type="EC" id="3.6.4.13" evidence="3"/>
<dbReference type="STRING" id="225164.V4B5A6"/>
<evidence type="ECO:0000256" key="4">
    <source>
        <dbReference type="ARBA" id="ARBA00022490"/>
    </source>
</evidence>
<dbReference type="AlphaFoldDB" id="V4B5A6"/>
<dbReference type="GO" id="GO:0016787">
    <property type="term" value="F:hydrolase activity"/>
    <property type="evidence" value="ECO:0007669"/>
    <property type="project" value="UniProtKB-KW"/>
</dbReference>
<evidence type="ECO:0000256" key="6">
    <source>
        <dbReference type="ARBA" id="ARBA00022801"/>
    </source>
</evidence>
<keyword evidence="10" id="KW-0943">RNA-mediated gene silencing</keyword>
<evidence type="ECO:0000256" key="9">
    <source>
        <dbReference type="ARBA" id="ARBA00022884"/>
    </source>
</evidence>
<feature type="domain" description="Helicase MOV-10 helical" evidence="15">
    <location>
        <begin position="1"/>
        <end position="24"/>
    </location>
</feature>
<dbReference type="InterPro" id="IPR041679">
    <property type="entry name" value="DNA2/NAM7-like_C"/>
</dbReference>
<evidence type="ECO:0000256" key="3">
    <source>
        <dbReference type="ARBA" id="ARBA00012552"/>
    </source>
</evidence>
<dbReference type="InterPro" id="IPR041677">
    <property type="entry name" value="DNA2/NAM7_AAA_11"/>
</dbReference>
<keyword evidence="4" id="KW-0963">Cytoplasm</keyword>
<feature type="domain" description="DNA2/NAM7 helicase helicase" evidence="12">
    <location>
        <begin position="342"/>
        <end position="416"/>
    </location>
</feature>
<feature type="domain" description="DNA2/NAM7 helicase-like C-terminal" evidence="13">
    <location>
        <begin position="441"/>
        <end position="639"/>
    </location>
</feature>
<gene>
    <name evidence="16" type="ORF">LOTGIDRAFT_222500</name>
</gene>
<dbReference type="CDD" id="cd18808">
    <property type="entry name" value="SF1_C_Upf1"/>
    <property type="match status" value="1"/>
</dbReference>
<keyword evidence="9" id="KW-0694">RNA-binding</keyword>
<protein>
    <recommendedName>
        <fullName evidence="3">RNA helicase</fullName>
        <ecNumber evidence="3">3.6.4.13</ecNumber>
    </recommendedName>
</protein>
<dbReference type="KEGG" id="lgi:LOTGIDRAFT_222500"/>
<evidence type="ECO:0000259" key="14">
    <source>
        <dbReference type="Pfam" id="PF21634"/>
    </source>
</evidence>
<dbReference type="GeneID" id="20247057"/>
<evidence type="ECO:0000259" key="13">
    <source>
        <dbReference type="Pfam" id="PF13087"/>
    </source>
</evidence>